<feature type="compositionally biased region" description="Polar residues" evidence="7">
    <location>
        <begin position="75"/>
        <end position="87"/>
    </location>
</feature>
<keyword evidence="10" id="KW-1185">Reference proteome</keyword>
<organism evidence="9 10">
    <name type="scientific">Cytospora chrysosperma</name>
    <name type="common">Cytospora canker fungus</name>
    <name type="synonym">Sphaeria chrysosperma</name>
    <dbReference type="NCBI Taxonomy" id="252740"/>
    <lineage>
        <taxon>Eukaryota</taxon>
        <taxon>Fungi</taxon>
        <taxon>Dikarya</taxon>
        <taxon>Ascomycota</taxon>
        <taxon>Pezizomycotina</taxon>
        <taxon>Sordariomycetes</taxon>
        <taxon>Sordariomycetidae</taxon>
        <taxon>Diaporthales</taxon>
        <taxon>Cytosporaceae</taxon>
        <taxon>Cytospora</taxon>
    </lineage>
</organism>
<dbReference type="InterPro" id="IPR051439">
    <property type="entry name" value="XlnR/Xlr1"/>
</dbReference>
<dbReference type="PANTHER" id="PTHR47663:SF1">
    <property type="entry name" value="XYLANOLYTIC TRANSCRIPTIONAL ACTIVATOR XLNR-RELATED"/>
    <property type="match status" value="1"/>
</dbReference>
<dbReference type="GO" id="GO:0008270">
    <property type="term" value="F:zinc ion binding"/>
    <property type="evidence" value="ECO:0007669"/>
    <property type="project" value="InterPro"/>
</dbReference>
<protein>
    <recommendedName>
        <fullName evidence="8">Zn(2)-C6 fungal-type domain-containing protein</fullName>
    </recommendedName>
</protein>
<dbReference type="Gene3D" id="4.10.240.10">
    <property type="entry name" value="Zn(2)-C6 fungal-type DNA-binding domain"/>
    <property type="match status" value="1"/>
</dbReference>
<gene>
    <name evidence="9" type="ORF">VSDG_05330</name>
</gene>
<dbReference type="Pfam" id="PF00172">
    <property type="entry name" value="Zn_clus"/>
    <property type="match status" value="1"/>
</dbReference>
<feature type="domain" description="Zn(2)-C6 fungal-type" evidence="8">
    <location>
        <begin position="29"/>
        <end position="58"/>
    </location>
</feature>
<keyword evidence="4" id="KW-0238">DNA-binding</keyword>
<evidence type="ECO:0000256" key="3">
    <source>
        <dbReference type="ARBA" id="ARBA00023015"/>
    </source>
</evidence>
<dbReference type="CDD" id="cd00067">
    <property type="entry name" value="GAL4"/>
    <property type="match status" value="1"/>
</dbReference>
<dbReference type="InterPro" id="IPR013700">
    <property type="entry name" value="AflR"/>
</dbReference>
<evidence type="ECO:0000256" key="2">
    <source>
        <dbReference type="ARBA" id="ARBA00022833"/>
    </source>
</evidence>
<evidence type="ECO:0000313" key="9">
    <source>
        <dbReference type="EMBL" id="ROV95624.1"/>
    </source>
</evidence>
<evidence type="ECO:0000256" key="1">
    <source>
        <dbReference type="ARBA" id="ARBA00022723"/>
    </source>
</evidence>
<dbReference type="GO" id="GO:0003677">
    <property type="term" value="F:DNA binding"/>
    <property type="evidence" value="ECO:0007669"/>
    <property type="project" value="UniProtKB-KW"/>
</dbReference>
<dbReference type="GO" id="GO:0045122">
    <property type="term" value="P:aflatoxin biosynthetic process"/>
    <property type="evidence" value="ECO:0007669"/>
    <property type="project" value="InterPro"/>
</dbReference>
<dbReference type="Pfam" id="PF08493">
    <property type="entry name" value="AflR"/>
    <property type="match status" value="1"/>
</dbReference>
<evidence type="ECO:0000256" key="6">
    <source>
        <dbReference type="ARBA" id="ARBA00023242"/>
    </source>
</evidence>
<dbReference type="Proteomes" id="UP000284375">
    <property type="component" value="Unassembled WGS sequence"/>
</dbReference>
<keyword evidence="1" id="KW-0479">Metal-binding</keyword>
<sequence>MEPFPTFGYPSPSTTPNPRPSKPLRLRLACDACTTAKVKCSKTHPCERCLDNDEECRYSASRRHGKRSRHKQPGNEAQQHLSPSSGMVTPVMPTPVSAVDGQTVLYDSEFTFAGSTASSTPALLEDWTKHDMGVTFDLDAALYDPTSEEWEMPGPILHASQGQPGKSTAAEAQQEVVADHIASQNKLSIPAAMGTSAPGDESRDLKAAHDCETVALRILNSLHDSPKLEHTEDTCRESTGHDAADDVPGLIRSACAMPSIETVLVTNQAALASLGPLLKCPCARSPHIALLHSTILSKAIFWYRMAVTARSHAEGVRLRPMKIRLGMLDLDDDDQATVQLAVLLGELRKVDRVVEAIEKEGPTWLGLAIQKMREELQSIMGHIKRSQSE</sequence>
<dbReference type="EMBL" id="LJZO01000023">
    <property type="protein sequence ID" value="ROV95624.1"/>
    <property type="molecule type" value="Genomic_DNA"/>
</dbReference>
<keyword evidence="5" id="KW-0804">Transcription</keyword>
<dbReference type="PROSITE" id="PS00463">
    <property type="entry name" value="ZN2_CY6_FUNGAL_1"/>
    <property type="match status" value="1"/>
</dbReference>
<dbReference type="SMART" id="SM00066">
    <property type="entry name" value="GAL4"/>
    <property type="match status" value="1"/>
</dbReference>
<evidence type="ECO:0000259" key="8">
    <source>
        <dbReference type="PROSITE" id="PS50048"/>
    </source>
</evidence>
<evidence type="ECO:0000256" key="7">
    <source>
        <dbReference type="SAM" id="MobiDB-lite"/>
    </source>
</evidence>
<comment type="caution">
    <text evidence="9">The sequence shown here is derived from an EMBL/GenBank/DDBJ whole genome shotgun (WGS) entry which is preliminary data.</text>
</comment>
<dbReference type="PROSITE" id="PS50048">
    <property type="entry name" value="ZN2_CY6_FUNGAL_2"/>
    <property type="match status" value="1"/>
</dbReference>
<dbReference type="AlphaFoldDB" id="A0A423VX91"/>
<accession>A0A423VX91</accession>
<dbReference type="PANTHER" id="PTHR47663">
    <property type="entry name" value="XYLANOLYTIC TRANSCRIPTIONAL ACTIVATOR XLNR-RELATED"/>
    <property type="match status" value="1"/>
</dbReference>
<dbReference type="GO" id="GO:0005634">
    <property type="term" value="C:nucleus"/>
    <property type="evidence" value="ECO:0007669"/>
    <property type="project" value="InterPro"/>
</dbReference>
<keyword evidence="6" id="KW-0539">Nucleus</keyword>
<evidence type="ECO:0000313" key="10">
    <source>
        <dbReference type="Proteomes" id="UP000284375"/>
    </source>
</evidence>
<keyword evidence="2" id="KW-0862">Zinc</keyword>
<keyword evidence="3" id="KW-0805">Transcription regulation</keyword>
<dbReference type="OrthoDB" id="2328572at2759"/>
<dbReference type="InterPro" id="IPR036864">
    <property type="entry name" value="Zn2-C6_fun-type_DNA-bd_sf"/>
</dbReference>
<proteinExistence type="predicted"/>
<name>A0A423VX91_CYTCH</name>
<dbReference type="GO" id="GO:0000981">
    <property type="term" value="F:DNA-binding transcription factor activity, RNA polymerase II-specific"/>
    <property type="evidence" value="ECO:0007669"/>
    <property type="project" value="InterPro"/>
</dbReference>
<evidence type="ECO:0000256" key="4">
    <source>
        <dbReference type="ARBA" id="ARBA00023125"/>
    </source>
</evidence>
<feature type="region of interest" description="Disordered" evidence="7">
    <location>
        <begin position="1"/>
        <end position="23"/>
    </location>
</feature>
<dbReference type="InterPro" id="IPR001138">
    <property type="entry name" value="Zn2Cys6_DnaBD"/>
</dbReference>
<feature type="compositionally biased region" description="Basic residues" evidence="7">
    <location>
        <begin position="61"/>
        <end position="72"/>
    </location>
</feature>
<evidence type="ECO:0000256" key="5">
    <source>
        <dbReference type="ARBA" id="ARBA00023163"/>
    </source>
</evidence>
<feature type="region of interest" description="Disordered" evidence="7">
    <location>
        <begin position="61"/>
        <end position="89"/>
    </location>
</feature>
<reference evidence="9 10" key="1">
    <citation type="submission" date="2015-09" db="EMBL/GenBank/DDBJ databases">
        <title>Host preference determinants of Valsa canker pathogens revealed by comparative genomics.</title>
        <authorList>
            <person name="Yin Z."/>
            <person name="Huang L."/>
        </authorList>
    </citation>
    <scope>NUCLEOTIDE SEQUENCE [LARGE SCALE GENOMIC DNA]</scope>
    <source>
        <strain evidence="9 10">YSFL</strain>
    </source>
</reference>
<dbReference type="SUPFAM" id="SSF57701">
    <property type="entry name" value="Zn2/Cys6 DNA-binding domain"/>
    <property type="match status" value="1"/>
</dbReference>